<comment type="similarity">
    <text evidence="6">Belongs to the bacterial ring-hydroxylating dioxygenase ferredoxin component family.</text>
</comment>
<evidence type="ECO:0000256" key="1">
    <source>
        <dbReference type="ARBA" id="ARBA00022714"/>
    </source>
</evidence>
<evidence type="ECO:0000313" key="9">
    <source>
        <dbReference type="Proteomes" id="UP000523795"/>
    </source>
</evidence>
<evidence type="ECO:0000313" key="8">
    <source>
        <dbReference type="EMBL" id="NKX48999.1"/>
    </source>
</evidence>
<dbReference type="Pfam" id="PF00355">
    <property type="entry name" value="Rieske"/>
    <property type="match status" value="1"/>
</dbReference>
<proteinExistence type="inferred from homology"/>
<evidence type="ECO:0000256" key="6">
    <source>
        <dbReference type="ARBA" id="ARBA00038001"/>
    </source>
</evidence>
<name>A0ABX1JI73_9MICC</name>
<keyword evidence="9" id="KW-1185">Reference proteome</keyword>
<keyword evidence="1" id="KW-0001">2Fe-2S</keyword>
<dbReference type="CDD" id="cd03467">
    <property type="entry name" value="Rieske"/>
    <property type="match status" value="1"/>
</dbReference>
<evidence type="ECO:0000256" key="2">
    <source>
        <dbReference type="ARBA" id="ARBA00022723"/>
    </source>
</evidence>
<dbReference type="InterPro" id="IPR036922">
    <property type="entry name" value="Rieske_2Fe-2S_sf"/>
</dbReference>
<comment type="cofactor">
    <cofactor evidence="5">
        <name>[2Fe-2S] cluster</name>
        <dbReference type="ChEBI" id="CHEBI:190135"/>
    </cofactor>
</comment>
<keyword evidence="4" id="KW-0411">Iron-sulfur</keyword>
<organism evidence="8 9">
    <name type="scientific">Arthrobacter deserti</name>
    <dbReference type="NCBI Taxonomy" id="1742687"/>
    <lineage>
        <taxon>Bacteria</taxon>
        <taxon>Bacillati</taxon>
        <taxon>Actinomycetota</taxon>
        <taxon>Actinomycetes</taxon>
        <taxon>Micrococcales</taxon>
        <taxon>Micrococcaceae</taxon>
        <taxon>Arthrobacter</taxon>
    </lineage>
</organism>
<dbReference type="PANTHER" id="PTHR21496">
    <property type="entry name" value="FERREDOXIN-RELATED"/>
    <property type="match status" value="1"/>
</dbReference>
<evidence type="ECO:0000256" key="3">
    <source>
        <dbReference type="ARBA" id="ARBA00023004"/>
    </source>
</evidence>
<dbReference type="InterPro" id="IPR019251">
    <property type="entry name" value="DUF2231_TM"/>
</dbReference>
<keyword evidence="2" id="KW-0479">Metal-binding</keyword>
<accession>A0ABX1JI73</accession>
<evidence type="ECO:0000256" key="4">
    <source>
        <dbReference type="ARBA" id="ARBA00023014"/>
    </source>
</evidence>
<dbReference type="EMBL" id="JAAZSR010000001">
    <property type="protein sequence ID" value="NKX48999.1"/>
    <property type="molecule type" value="Genomic_DNA"/>
</dbReference>
<dbReference type="PROSITE" id="PS51296">
    <property type="entry name" value="RIESKE"/>
    <property type="match status" value="1"/>
</dbReference>
<gene>
    <name evidence="8" type="ORF">HER39_00025</name>
</gene>
<dbReference type="SUPFAM" id="SSF50022">
    <property type="entry name" value="ISP domain"/>
    <property type="match status" value="1"/>
</dbReference>
<reference evidence="8 9" key="1">
    <citation type="submission" date="2020-04" db="EMBL/GenBank/DDBJ databases">
        <authorList>
            <person name="Liu S."/>
        </authorList>
    </citation>
    <scope>NUCLEOTIDE SEQUENCE [LARGE SCALE GENOMIC DNA]</scope>
    <source>
        <strain evidence="8 9">CGMCC 1.15091</strain>
    </source>
</reference>
<protein>
    <submittedName>
        <fullName evidence="8">Rieske 2Fe-2S domain-containing protein</fullName>
    </submittedName>
</protein>
<dbReference type="PANTHER" id="PTHR21496:SF0">
    <property type="entry name" value="RIESKE DOMAIN-CONTAINING PROTEIN"/>
    <property type="match status" value="1"/>
</dbReference>
<dbReference type="InterPro" id="IPR017941">
    <property type="entry name" value="Rieske_2Fe-2S"/>
</dbReference>
<keyword evidence="3" id="KW-0408">Iron</keyword>
<dbReference type="Pfam" id="PF09990">
    <property type="entry name" value="DUF2231"/>
    <property type="match status" value="1"/>
</dbReference>
<evidence type="ECO:0000259" key="7">
    <source>
        <dbReference type="PROSITE" id="PS51296"/>
    </source>
</evidence>
<dbReference type="Proteomes" id="UP000523795">
    <property type="component" value="Unassembled WGS sequence"/>
</dbReference>
<feature type="domain" description="Rieske" evidence="7">
    <location>
        <begin position="186"/>
        <end position="287"/>
    </location>
</feature>
<dbReference type="Gene3D" id="2.102.10.10">
    <property type="entry name" value="Rieske [2Fe-2S] iron-sulphur domain"/>
    <property type="match status" value="1"/>
</dbReference>
<sequence length="291" mass="30887">MKNLPPFTALNRLESWEALDQPASGLQRLVHKVLPRTWVKDLLHGVPLGHPVHPMVVLLPIGTWSSAALLDLFPGTQRAASVLVGTGLAAVLPSAVSGLTDFSELLRPQARVGLVHAATNVVGTVVFAASLVQRLRGHDRAGRVLGRVGLALVAAGGTLGGHLSYHQAAGANHAEWVPHRVPPGWHEVGGLDDFAPGKLVQRMVGEVPVLVWRPDAGSELFAIADTCSHLAGPLHQGTVTGEKGRECVQCPWHKSTFELRTGEVTGGPALVPQPRFRTRVTGSSVQVRLEG</sequence>
<evidence type="ECO:0000256" key="5">
    <source>
        <dbReference type="ARBA" id="ARBA00034078"/>
    </source>
</evidence>
<comment type="caution">
    <text evidence="8">The sequence shown here is derived from an EMBL/GenBank/DDBJ whole genome shotgun (WGS) entry which is preliminary data.</text>
</comment>